<sequence>MRLVTASEQDNASNYAMKGFAVGAAQWAGVGLFASALAYSFFPWYRRTQTVNKFYIVMCFALGGGAYKSDRYMVNFERRGRAEMLDKATRERYELLYGGKDKDSEKKEQ</sequence>
<dbReference type="AlphaFoldDB" id="A0A077WDW7"/>
<dbReference type="InterPro" id="IPR038882">
    <property type="entry name" value="Rcf3"/>
</dbReference>
<accession>A0A077WDW7</accession>
<proteinExistence type="predicted"/>
<keyword evidence="1" id="KW-0812">Transmembrane</keyword>
<dbReference type="PANTHER" id="PTHR39153">
    <property type="entry name" value="AGR244WP"/>
    <property type="match status" value="1"/>
</dbReference>
<keyword evidence="1" id="KW-0472">Membrane</keyword>
<protein>
    <submittedName>
        <fullName evidence="2">Uncharacterized protein</fullName>
    </submittedName>
</protein>
<dbReference type="PANTHER" id="PTHR39153:SF1">
    <property type="entry name" value="AGR244WP"/>
    <property type="match status" value="1"/>
</dbReference>
<dbReference type="EMBL" id="LK023317">
    <property type="protein sequence ID" value="CDS05600.1"/>
    <property type="molecule type" value="Genomic_DNA"/>
</dbReference>
<name>A0A077WDW7_9FUNG</name>
<gene>
    <name evidence="2" type="ORF">LRAMOSA08128</name>
</gene>
<feature type="transmembrane region" description="Helical" evidence="1">
    <location>
        <begin position="20"/>
        <end position="42"/>
    </location>
</feature>
<reference evidence="2" key="1">
    <citation type="journal article" date="2014" name="Genome Announc.">
        <title>De novo whole-genome sequence and genome annotation of Lichtheimia ramosa.</title>
        <authorList>
            <person name="Linde J."/>
            <person name="Schwartze V."/>
            <person name="Binder U."/>
            <person name="Lass-Florl C."/>
            <person name="Voigt K."/>
            <person name="Horn F."/>
        </authorList>
    </citation>
    <scope>NUCLEOTIDE SEQUENCE</scope>
    <source>
        <strain evidence="2">JMRC FSU:6197</strain>
    </source>
</reference>
<keyword evidence="1" id="KW-1133">Transmembrane helix</keyword>
<evidence type="ECO:0000313" key="2">
    <source>
        <dbReference type="EMBL" id="CDS05600.1"/>
    </source>
</evidence>
<organism evidence="2">
    <name type="scientific">Lichtheimia ramosa</name>
    <dbReference type="NCBI Taxonomy" id="688394"/>
    <lineage>
        <taxon>Eukaryota</taxon>
        <taxon>Fungi</taxon>
        <taxon>Fungi incertae sedis</taxon>
        <taxon>Mucoromycota</taxon>
        <taxon>Mucoromycotina</taxon>
        <taxon>Mucoromycetes</taxon>
        <taxon>Mucorales</taxon>
        <taxon>Lichtheimiaceae</taxon>
        <taxon>Lichtheimia</taxon>
    </lineage>
</organism>
<evidence type="ECO:0000256" key="1">
    <source>
        <dbReference type="SAM" id="Phobius"/>
    </source>
</evidence>
<dbReference type="OrthoDB" id="2326382at2759"/>